<evidence type="ECO:0000313" key="4">
    <source>
        <dbReference type="EMBL" id="SEQ27817.1"/>
    </source>
</evidence>
<dbReference type="GO" id="GO:0017116">
    <property type="term" value="F:single-stranded DNA helicase activity"/>
    <property type="evidence" value="ECO:0007669"/>
    <property type="project" value="TreeGrafter"/>
</dbReference>
<protein>
    <submittedName>
        <fullName evidence="4">DNA helicase/exodeoxyribonuclease V, alpha subunit</fullName>
    </submittedName>
</protein>
<dbReference type="GO" id="GO:0009338">
    <property type="term" value="C:exodeoxyribonuclease V complex"/>
    <property type="evidence" value="ECO:0007669"/>
    <property type="project" value="TreeGrafter"/>
</dbReference>
<dbReference type="SUPFAM" id="SSF52540">
    <property type="entry name" value="P-loop containing nucleoside triphosphate hydrolases"/>
    <property type="match status" value="1"/>
</dbReference>
<name>A0A1H9EQE6_9SPIR</name>
<reference evidence="4 5" key="1">
    <citation type="submission" date="2016-10" db="EMBL/GenBank/DDBJ databases">
        <authorList>
            <person name="de Groot N.N."/>
        </authorList>
    </citation>
    <scope>NUCLEOTIDE SEQUENCE [LARGE SCALE GENOMIC DNA]</scope>
    <source>
        <strain evidence="4 5">B25</strain>
    </source>
</reference>
<evidence type="ECO:0000256" key="1">
    <source>
        <dbReference type="ARBA" id="ARBA00022741"/>
    </source>
</evidence>
<dbReference type="Pfam" id="PF13245">
    <property type="entry name" value="AAA_19"/>
    <property type="match status" value="1"/>
</dbReference>
<dbReference type="OrthoDB" id="9803432at2"/>
<proteinExistence type="predicted"/>
<feature type="domain" description="UvrD-like helicase C-terminal" evidence="3">
    <location>
        <begin position="602"/>
        <end position="646"/>
    </location>
</feature>
<keyword evidence="2" id="KW-0067">ATP-binding</keyword>
<dbReference type="InterPro" id="IPR027417">
    <property type="entry name" value="P-loop_NTPase"/>
</dbReference>
<dbReference type="CDD" id="cd18809">
    <property type="entry name" value="SF1_C_RecD"/>
    <property type="match status" value="1"/>
</dbReference>
<accession>A0A1H9EQE6</accession>
<keyword evidence="5" id="KW-1185">Reference proteome</keyword>
<keyword evidence="4" id="KW-0347">Helicase</keyword>
<dbReference type="PANTHER" id="PTHR43788:SF6">
    <property type="entry name" value="DNA HELICASE B"/>
    <property type="match status" value="1"/>
</dbReference>
<dbReference type="PANTHER" id="PTHR43788">
    <property type="entry name" value="DNA2/NAM7 HELICASE FAMILY MEMBER"/>
    <property type="match status" value="1"/>
</dbReference>
<evidence type="ECO:0000256" key="2">
    <source>
        <dbReference type="ARBA" id="ARBA00022840"/>
    </source>
</evidence>
<keyword evidence="4" id="KW-0378">Hydrolase</keyword>
<evidence type="ECO:0000313" key="5">
    <source>
        <dbReference type="Proteomes" id="UP000182360"/>
    </source>
</evidence>
<organism evidence="4 5">
    <name type="scientific">Treponema bryantii</name>
    <dbReference type="NCBI Taxonomy" id="163"/>
    <lineage>
        <taxon>Bacteria</taxon>
        <taxon>Pseudomonadati</taxon>
        <taxon>Spirochaetota</taxon>
        <taxon>Spirochaetia</taxon>
        <taxon>Spirochaetales</taxon>
        <taxon>Treponemataceae</taxon>
        <taxon>Treponema</taxon>
    </lineage>
</organism>
<evidence type="ECO:0000259" key="3">
    <source>
        <dbReference type="Pfam" id="PF13538"/>
    </source>
</evidence>
<dbReference type="CDD" id="cd17933">
    <property type="entry name" value="DEXSc_RecD-like"/>
    <property type="match status" value="1"/>
</dbReference>
<dbReference type="GO" id="GO:0005524">
    <property type="term" value="F:ATP binding"/>
    <property type="evidence" value="ECO:0007669"/>
    <property type="project" value="UniProtKB-KW"/>
</dbReference>
<dbReference type="GO" id="GO:0006310">
    <property type="term" value="P:DNA recombination"/>
    <property type="evidence" value="ECO:0007669"/>
    <property type="project" value="TreeGrafter"/>
</dbReference>
<dbReference type="EMBL" id="FOFU01000003">
    <property type="protein sequence ID" value="SEQ27817.1"/>
    <property type="molecule type" value="Genomic_DNA"/>
</dbReference>
<keyword evidence="1" id="KW-0547">Nucleotide-binding</keyword>
<dbReference type="InterPro" id="IPR027785">
    <property type="entry name" value="UvrD-like_helicase_C"/>
</dbReference>
<dbReference type="Proteomes" id="UP000182360">
    <property type="component" value="Unassembled WGS sequence"/>
</dbReference>
<dbReference type="InterPro" id="IPR050534">
    <property type="entry name" value="Coronavir_polyprotein_1ab"/>
</dbReference>
<dbReference type="Gene3D" id="3.40.50.300">
    <property type="entry name" value="P-loop containing nucleotide triphosphate hydrolases"/>
    <property type="match status" value="2"/>
</dbReference>
<dbReference type="Pfam" id="PF13538">
    <property type="entry name" value="UvrD_C_2"/>
    <property type="match status" value="1"/>
</dbReference>
<sequence>MKADKQQLKDFIKKLSDMNCITPVWEKVLDVLIQLEPDVSFEALAVICIYFSLLDDGNICIPLAAGKLTDKWQKKWEGLLLQEGRLSQKEEDNKYFADLITKGLPQISTEKLPNLISYSDSSKPFIIDSGWLFAAKYYKAKINIERRISLIMPHNTISPLEEEKQNIREYFKNLTGSETQLPMILKDEQINAILRGLDENLIITGGPGTGKTTVVCYLLWELFLTKDIMDYSLFLAAPSGKAADRMKESISETLARLNLNAIPEGPQRTTARTVFEKLNSAQSSTIHRLLSFNPSTNGFRYNAENQFEKKSIFVIDEASMIDITLFSSLLEAIPEGARVFILGDKDQLPSVQAGAVLGELLAKKTSSVAELKQSSRFNDNSDVGRLKNAMQEDSSLDKKLAFLTNWNEWKNSHSFTSIPQGDFPVTTFVPEKSFTVRTKQLEEIITSWSQAFYENLVQQARDASVDFDPSKLDALWQSASKARILCAERRGLQGVETINNQICESIIKKYNLPADDDYFTGQLLMLTKNQAIFCLYNGDSGIVVENNGLKYLMVKKEIKNSSDTAGQQTTNDRSLVQHGIFQKGSYIFYPLHLLPKESIETAYAITIHKSQGSGYKAILVLLPAQIGHPLLNRQIAYTAITRTEGATYIFADYETLEHARQTVIERDTQIHL</sequence>
<dbReference type="RefSeq" id="WP_074642451.1">
    <property type="nucleotide sequence ID" value="NZ_FOFU01000003.1"/>
</dbReference>
<gene>
    <name evidence="4" type="ORF">SAMN04487977_103242</name>
</gene>
<dbReference type="AlphaFoldDB" id="A0A1H9EQE6"/>